<dbReference type="AlphaFoldDB" id="A0A0M6XVJ9"/>
<reference evidence="1 2" key="1">
    <citation type="submission" date="2015-07" db="EMBL/GenBank/DDBJ databases">
        <authorList>
            <person name="Noorani M."/>
        </authorList>
    </citation>
    <scope>NUCLEOTIDE SEQUENCE [LARGE SCALE GENOMIC DNA]</scope>
    <source>
        <strain evidence="1 2">CECT 5088</strain>
    </source>
</reference>
<gene>
    <name evidence="1" type="ORF">JAN5088_03604</name>
</gene>
<keyword evidence="2" id="KW-1185">Reference proteome</keyword>
<accession>A0A0M6XVJ9</accession>
<evidence type="ECO:0000313" key="1">
    <source>
        <dbReference type="EMBL" id="CTQ34808.1"/>
    </source>
</evidence>
<name>A0A0M6XVJ9_9RHOB</name>
<dbReference type="EMBL" id="CXPG01000027">
    <property type="protein sequence ID" value="CTQ34808.1"/>
    <property type="molecule type" value="Genomic_DNA"/>
</dbReference>
<dbReference type="STRING" id="282197.SAMN04488517_11059"/>
<evidence type="ECO:0000313" key="2">
    <source>
        <dbReference type="Proteomes" id="UP000048908"/>
    </source>
</evidence>
<organism evidence="1 2">
    <name type="scientific">Jannaschia rubra</name>
    <dbReference type="NCBI Taxonomy" id="282197"/>
    <lineage>
        <taxon>Bacteria</taxon>
        <taxon>Pseudomonadati</taxon>
        <taxon>Pseudomonadota</taxon>
        <taxon>Alphaproteobacteria</taxon>
        <taxon>Rhodobacterales</taxon>
        <taxon>Roseobacteraceae</taxon>
        <taxon>Jannaschia</taxon>
    </lineage>
</organism>
<sequence>MEQVPPMTRPAIPPAPHPDILVARAVPWDRLARGLSGTLGLPASHVIRGALPADADYDALFDRGYLVVGRYPAGTFEWIAQGMMRPGSLTDDAMRALAAALGTVVCLDRSVRDAEPDVTAYTPDAVHPGISVAEREDRDGETFLTSRQVERLIEGNVGRA</sequence>
<protein>
    <submittedName>
        <fullName evidence="1">Uncharacterized protein</fullName>
    </submittedName>
</protein>
<dbReference type="Proteomes" id="UP000048908">
    <property type="component" value="Unassembled WGS sequence"/>
</dbReference>
<proteinExistence type="predicted"/>